<sequence>MEWSQYFEQNHEPTMDDMSKFVNNPLWEELQSFIENTYQTKAMLNYSRCSGQRGWNLKYRKSGKSLCVLYPMDGYFTALVVIGDKEMTETEAYLPQASAEIQSLFAITRYSAGGRWLMIPVTSAAVLEDVKTLIQIRVRPKLH</sequence>
<dbReference type="RefSeq" id="WP_186841870.1">
    <property type="nucleotide sequence ID" value="NZ_WJBC01000006.1"/>
</dbReference>
<dbReference type="Pfam" id="PF12663">
    <property type="entry name" value="DUF3788"/>
    <property type="match status" value="1"/>
</dbReference>
<gene>
    <name evidence="1" type="ORF">GH808_05970</name>
</gene>
<dbReference type="InterPro" id="IPR024265">
    <property type="entry name" value="DUF3788"/>
</dbReference>
<keyword evidence="2" id="KW-1185">Reference proteome</keyword>
<accession>A0ABR6WTP2</accession>
<proteinExistence type="predicted"/>
<evidence type="ECO:0000313" key="2">
    <source>
        <dbReference type="Proteomes" id="UP000603234"/>
    </source>
</evidence>
<dbReference type="EMBL" id="WJBC01000006">
    <property type="protein sequence ID" value="MBC3803982.1"/>
    <property type="molecule type" value="Genomic_DNA"/>
</dbReference>
<evidence type="ECO:0000313" key="1">
    <source>
        <dbReference type="EMBL" id="MBC3803982.1"/>
    </source>
</evidence>
<reference evidence="1 2" key="1">
    <citation type="journal article" date="2020" name="mSystems">
        <title>Defining Genomic and Predicted Metabolic Features of the Acetobacterium Genus.</title>
        <authorList>
            <person name="Ross D.E."/>
            <person name="Marshall C.W."/>
            <person name="Gulliver D."/>
            <person name="May H.D."/>
            <person name="Norman R.S."/>
        </authorList>
    </citation>
    <scope>NUCLEOTIDE SEQUENCE [LARGE SCALE GENOMIC DNA]</scope>
    <source>
        <strain evidence="1 2">DSM 8238</strain>
    </source>
</reference>
<name>A0ABR6WTP2_9FIRM</name>
<dbReference type="Proteomes" id="UP000603234">
    <property type="component" value="Unassembled WGS sequence"/>
</dbReference>
<protein>
    <submittedName>
        <fullName evidence="1">DUF3788 family protein</fullName>
    </submittedName>
</protein>
<comment type="caution">
    <text evidence="1">The sequence shown here is derived from an EMBL/GenBank/DDBJ whole genome shotgun (WGS) entry which is preliminary data.</text>
</comment>
<organism evidence="1 2">
    <name type="scientific">Acetobacterium fimetarium</name>
    <dbReference type="NCBI Taxonomy" id="52691"/>
    <lineage>
        <taxon>Bacteria</taxon>
        <taxon>Bacillati</taxon>
        <taxon>Bacillota</taxon>
        <taxon>Clostridia</taxon>
        <taxon>Eubacteriales</taxon>
        <taxon>Eubacteriaceae</taxon>
        <taxon>Acetobacterium</taxon>
    </lineage>
</organism>